<comment type="subcellular location">
    <subcellularLocation>
        <location evidence="1">Cell membrane</location>
        <topology evidence="1">Multi-pass membrane protein</topology>
    </subcellularLocation>
</comment>
<feature type="transmembrane region" description="Helical" evidence="6">
    <location>
        <begin position="261"/>
        <end position="291"/>
    </location>
</feature>
<keyword evidence="8" id="KW-1185">Reference proteome</keyword>
<keyword evidence="5 6" id="KW-0472">Membrane</keyword>
<evidence type="ECO:0000256" key="4">
    <source>
        <dbReference type="ARBA" id="ARBA00022989"/>
    </source>
</evidence>
<feature type="transmembrane region" description="Helical" evidence="6">
    <location>
        <begin position="303"/>
        <end position="322"/>
    </location>
</feature>
<dbReference type="RefSeq" id="WP_116612425.1">
    <property type="nucleotide sequence ID" value="NZ_CAJZAT010000202.1"/>
</dbReference>
<evidence type="ECO:0000313" key="8">
    <source>
        <dbReference type="Proteomes" id="UP000245712"/>
    </source>
</evidence>
<dbReference type="Pfam" id="PF02653">
    <property type="entry name" value="BPD_transp_2"/>
    <property type="match status" value="1"/>
</dbReference>
<evidence type="ECO:0000256" key="5">
    <source>
        <dbReference type="ARBA" id="ARBA00023136"/>
    </source>
</evidence>
<dbReference type="CDD" id="cd06579">
    <property type="entry name" value="TM_PBP1_transp_AraH_like"/>
    <property type="match status" value="1"/>
</dbReference>
<keyword evidence="4 6" id="KW-1133">Transmembrane helix</keyword>
<dbReference type="PANTHER" id="PTHR32196">
    <property type="entry name" value="ABC TRANSPORTER PERMEASE PROTEIN YPHD-RELATED-RELATED"/>
    <property type="match status" value="1"/>
</dbReference>
<accession>A0ABX5KJE2</accession>
<name>A0ABX5KJE2_9BURK</name>
<feature type="transmembrane region" description="Helical" evidence="6">
    <location>
        <begin position="30"/>
        <end position="51"/>
    </location>
</feature>
<proteinExistence type="predicted"/>
<dbReference type="Proteomes" id="UP000245712">
    <property type="component" value="Unassembled WGS sequence"/>
</dbReference>
<comment type="caution">
    <text evidence="7">The sequence shown here is derived from an EMBL/GenBank/DDBJ whole genome shotgun (WGS) entry which is preliminary data.</text>
</comment>
<feature type="transmembrane region" description="Helical" evidence="6">
    <location>
        <begin position="173"/>
        <end position="194"/>
    </location>
</feature>
<protein>
    <submittedName>
        <fullName evidence="7">Monosaccharide ABC transporter membrane protein (CUT2 family)</fullName>
    </submittedName>
</protein>
<sequence>MAIAEPVPQGLATARFSDRSYRRIQLIQRYGIVAIFLLLCAAAALSSPVFLSVDNLLNVVRQVSVVGLVSLGMTFVILTAGIDLSVGSILGLATLAVASLKPYGGVAALFGGVLVALVCGWVNGVITTRGRIQPFIVTLGMMTALVGVGLAWSDGQPLIGVSPGLAWIGRGKLAGVPVQAIVFVVMTALSALVLRKTRFGRHIYAVGGNAEAARLSGVPVDRVRVIAYCISGAFAGIGGVVMATQLNIGEANLGKGLELDAIAAVVVGGTSLMGGSGSIGGTVIGVMMIGVLNNLLNLLNIPAYTQLIVKGAIIVGAVLIHARIGRTKGR</sequence>
<evidence type="ECO:0000256" key="3">
    <source>
        <dbReference type="ARBA" id="ARBA00022692"/>
    </source>
</evidence>
<organism evidence="7 8">
    <name type="scientific">Paraburkholderia unamae</name>
    <dbReference type="NCBI Taxonomy" id="219649"/>
    <lineage>
        <taxon>Bacteria</taxon>
        <taxon>Pseudomonadati</taxon>
        <taxon>Pseudomonadota</taxon>
        <taxon>Betaproteobacteria</taxon>
        <taxon>Burkholderiales</taxon>
        <taxon>Burkholderiaceae</taxon>
        <taxon>Paraburkholderia</taxon>
    </lineage>
</organism>
<feature type="transmembrane region" description="Helical" evidence="6">
    <location>
        <begin position="225"/>
        <end position="249"/>
    </location>
</feature>
<feature type="transmembrane region" description="Helical" evidence="6">
    <location>
        <begin position="71"/>
        <end position="98"/>
    </location>
</feature>
<keyword evidence="2" id="KW-1003">Cell membrane</keyword>
<feature type="transmembrane region" description="Helical" evidence="6">
    <location>
        <begin position="132"/>
        <end position="152"/>
    </location>
</feature>
<dbReference type="PANTHER" id="PTHR32196:SF72">
    <property type="entry name" value="RIBOSE IMPORT PERMEASE PROTEIN RBSC"/>
    <property type="match status" value="1"/>
</dbReference>
<evidence type="ECO:0000313" key="7">
    <source>
        <dbReference type="EMBL" id="PVX79838.1"/>
    </source>
</evidence>
<keyword evidence="3 6" id="KW-0812">Transmembrane</keyword>
<reference evidence="7 8" key="1">
    <citation type="submission" date="2018-05" db="EMBL/GenBank/DDBJ databases">
        <title>Genomic Encyclopedia of Type Strains, Phase IV (KMG-V): Genome sequencing to study the core and pangenomes of soil and plant-associated prokaryotes.</title>
        <authorList>
            <person name="Whitman W."/>
        </authorList>
    </citation>
    <scope>NUCLEOTIDE SEQUENCE [LARGE SCALE GENOMIC DNA]</scope>
    <source>
        <strain evidence="7 8">SCZa-39</strain>
    </source>
</reference>
<evidence type="ECO:0000256" key="1">
    <source>
        <dbReference type="ARBA" id="ARBA00004651"/>
    </source>
</evidence>
<gene>
    <name evidence="7" type="ORF">C7402_11225</name>
</gene>
<dbReference type="EMBL" id="QEOB01000012">
    <property type="protein sequence ID" value="PVX79838.1"/>
    <property type="molecule type" value="Genomic_DNA"/>
</dbReference>
<dbReference type="InterPro" id="IPR001851">
    <property type="entry name" value="ABC_transp_permease"/>
</dbReference>
<feature type="transmembrane region" description="Helical" evidence="6">
    <location>
        <begin position="105"/>
        <end position="126"/>
    </location>
</feature>
<evidence type="ECO:0000256" key="2">
    <source>
        <dbReference type="ARBA" id="ARBA00022475"/>
    </source>
</evidence>
<evidence type="ECO:0000256" key="6">
    <source>
        <dbReference type="SAM" id="Phobius"/>
    </source>
</evidence>